<reference evidence="3 4" key="1">
    <citation type="submission" date="2024-05" db="EMBL/GenBank/DDBJ databases">
        <authorList>
            <person name="Wallberg A."/>
        </authorList>
    </citation>
    <scope>NUCLEOTIDE SEQUENCE [LARGE SCALE GENOMIC DNA]</scope>
</reference>
<proteinExistence type="predicted"/>
<gene>
    <name evidence="3" type="ORF">MNOR_LOCUS15815</name>
</gene>
<evidence type="ECO:0000313" key="3">
    <source>
        <dbReference type="EMBL" id="CAL4096703.1"/>
    </source>
</evidence>
<dbReference type="InterPro" id="IPR007111">
    <property type="entry name" value="NACHT_NTPase"/>
</dbReference>
<organism evidence="3 4">
    <name type="scientific">Meganyctiphanes norvegica</name>
    <name type="common">Northern krill</name>
    <name type="synonym">Thysanopoda norvegica</name>
    <dbReference type="NCBI Taxonomy" id="48144"/>
    <lineage>
        <taxon>Eukaryota</taxon>
        <taxon>Metazoa</taxon>
        <taxon>Ecdysozoa</taxon>
        <taxon>Arthropoda</taxon>
        <taxon>Crustacea</taxon>
        <taxon>Multicrustacea</taxon>
        <taxon>Malacostraca</taxon>
        <taxon>Eumalacostraca</taxon>
        <taxon>Eucarida</taxon>
        <taxon>Euphausiacea</taxon>
        <taxon>Euphausiidae</taxon>
        <taxon>Meganyctiphanes</taxon>
    </lineage>
</organism>
<dbReference type="Gene3D" id="3.40.50.300">
    <property type="entry name" value="P-loop containing nucleotide triphosphate hydrolases"/>
    <property type="match status" value="1"/>
</dbReference>
<keyword evidence="4" id="KW-1185">Reference proteome</keyword>
<name>A0AAV2QQ84_MEGNR</name>
<accession>A0AAV2QQ84</accession>
<dbReference type="AlphaFoldDB" id="A0AAV2QQ84"/>
<protein>
    <recommendedName>
        <fullName evidence="2">NACHT domain-containing protein</fullName>
    </recommendedName>
</protein>
<dbReference type="InterPro" id="IPR027417">
    <property type="entry name" value="P-loop_NTPase"/>
</dbReference>
<evidence type="ECO:0000256" key="1">
    <source>
        <dbReference type="SAM" id="Phobius"/>
    </source>
</evidence>
<dbReference type="PANTHER" id="PTHR46312">
    <property type="entry name" value="NACHT DOMAIN-CONTAINING PROTEIN"/>
    <property type="match status" value="1"/>
</dbReference>
<feature type="domain" description="NACHT" evidence="2">
    <location>
        <begin position="398"/>
        <end position="555"/>
    </location>
</feature>
<evidence type="ECO:0000259" key="2">
    <source>
        <dbReference type="Pfam" id="PF05729"/>
    </source>
</evidence>
<keyword evidence="1" id="KW-0812">Transmembrane</keyword>
<evidence type="ECO:0000313" key="4">
    <source>
        <dbReference type="Proteomes" id="UP001497623"/>
    </source>
</evidence>
<dbReference type="PANTHER" id="PTHR46312:SF2">
    <property type="entry name" value="NUCLEOTIDE-BINDING OLIGOMERIZATION DOMAIN-CONTAINING PROTEIN 2-LIKE"/>
    <property type="match status" value="1"/>
</dbReference>
<comment type="caution">
    <text evidence="3">The sequence shown here is derived from an EMBL/GenBank/DDBJ whole genome shotgun (WGS) entry which is preliminary data.</text>
</comment>
<keyword evidence="1" id="KW-0472">Membrane</keyword>
<keyword evidence="1" id="KW-1133">Transmembrane helix</keyword>
<feature type="transmembrane region" description="Helical" evidence="1">
    <location>
        <begin position="21"/>
        <end position="39"/>
    </location>
</feature>
<dbReference type="EMBL" id="CAXKWB010010078">
    <property type="protein sequence ID" value="CAL4096703.1"/>
    <property type="molecule type" value="Genomic_DNA"/>
</dbReference>
<sequence length="1129" mass="129115">MVLQRHYHRKKFKCRCNFHWPTIKILFGFILINFVSTYYNEQVTPITSELDFHLFPQRTIVNKFNSIPEVRKYFNGRIATSCVNPNVPQTEIESKFAMSPGNTIQLSTLILTLPIMMMISSAATSSVGSAIAFTAPISDQDLNQFKVIHTLKTVGQLTLLNVYQSYKHFSDSKNIKDHLIEDLHKTESEFRAYFDSTMIKVIESTPASGECYDISLLIRCLRVLSECYEPDNNRKWKDKRELEYKCQKLANKRNEAFHCCIGINSIEMEKEIEDIKFLIHDILSTLIGRFPSASSAISILKKNIDVKISSILAQPLGKLEIKSYQSHKYLRAEIKPYKIKCKKYGKIKILDFLSGSDSLHDIKLLYTHILVKQSNRHKTNVPIKCTDIIKMASSDSILLINSETGGGKTTNFKFGIDDWADGGHVMNTEDYDFFFPMMFRNQRICSVAQLIEELIPNVKVHIDSEDIMTCIADPSFTVLFYCDGYDEQNQNSHKLFLEIRDLKEKYDHIRVIVTSRPESVKQLYMNRGDILNIEHLQILGIHESKREEFLAKYHNELVSAGKSTQSTDELLIFFKGCSAHHKDLYRLPINLVILSWIWGEDIERAKSVKSAAGLYKTILEINYKKLENRIVQNHTPNIDFGELRDMINLFEEELFYESLVSLRHDRMYLDEQGIKKLREVCKLIKLPFSELKGAYLLTKLEWLADLDESLELPHKGMMDFYAAKCIASKLSNGDESIKGILLKLYNNHRQFKVQKYQNVLQLLGGILAMKDANLVKEHGTEIINLLAEIDSTNYSQWYDLYSNFDLNPSTADYFGKLIAPHIELQVMLDPIKDADVEYLSTLIQYVNIDSVEMNISGTEMLAKLPTLIDVLRSKECIIKMSNIDDIHCDLLNFSIKQNTKIHIDKVVIDKYQNHLPFLSFCEYISECHFNNSWRELHCAAPDISGCEVGKLWTATNTIEALPKHVNELYLGILVDPTTGKAQDPGLAHITQRYPGLNKLVVQIKAGAMTEHLQHLPDVTRTTTVSHNITISECTSLLLSHLSDESHIQWAVKTARKLQPLRDYGHLYIPRCSLNMEQVCELADGLKDAGVKVSGVGVTQRGQSEEQVQRLLDGGVSCANDDDLSSIGYW</sequence>
<dbReference type="Proteomes" id="UP001497623">
    <property type="component" value="Unassembled WGS sequence"/>
</dbReference>
<dbReference type="Pfam" id="PF05729">
    <property type="entry name" value="NACHT"/>
    <property type="match status" value="1"/>
</dbReference>